<evidence type="ECO:0000313" key="6">
    <source>
        <dbReference type="Proteomes" id="UP000069697"/>
    </source>
</evidence>
<sequence length="313" mass="34352">MAVKDDSDMEKESGGGWEKFLMISIPIVFTVVLLGVLLTLFNVDIRNNLFEFANKIPVVKEWVPDPVLDPEKEKLEKSEQQVESAEATIEKLKSQVTAKETELKAAQEATTTEAKKATDLQKKLDDAEKAAETATAATPETESDYQKQIKDLAKMYADMSPSKAAPILQNMTNEEMVLLLNAMQSSARTKVLEKMDPKTAADVTMMMKDAKPSGDLALDALQSRLKKETEATSTAATTTSKNLDKNQLSQTFASMSASSGAKLLLETYKLSPDKTLTILNSVDDATRSQLLENMSSEDSVETAKILNRLMGNK</sequence>
<keyword evidence="2" id="KW-0472">Membrane</keyword>
<dbReference type="SUPFAM" id="SSF48029">
    <property type="entry name" value="FliG"/>
    <property type="match status" value="1"/>
</dbReference>
<evidence type="ECO:0000313" key="4">
    <source>
        <dbReference type="EMBL" id="GAS81022.1"/>
    </source>
</evidence>
<organism evidence="4 6">
    <name type="scientific">Paenibacillus amylolyticus</name>
    <dbReference type="NCBI Taxonomy" id="1451"/>
    <lineage>
        <taxon>Bacteria</taxon>
        <taxon>Bacillati</taxon>
        <taxon>Bacillota</taxon>
        <taxon>Bacilli</taxon>
        <taxon>Bacillales</taxon>
        <taxon>Paenibacillaceae</taxon>
        <taxon>Paenibacillus</taxon>
    </lineage>
</organism>
<evidence type="ECO:0000259" key="3">
    <source>
        <dbReference type="Pfam" id="PF03448"/>
    </source>
</evidence>
<dbReference type="RefSeq" id="WP_062833793.1">
    <property type="nucleotide sequence ID" value="NZ_BCNV01000001.1"/>
</dbReference>
<evidence type="ECO:0000313" key="5">
    <source>
        <dbReference type="EMBL" id="OMF17329.1"/>
    </source>
</evidence>
<protein>
    <submittedName>
        <fullName evidence="5">Kinesin</fullName>
    </submittedName>
</protein>
<feature type="region of interest" description="Disordered" evidence="1">
    <location>
        <begin position="104"/>
        <end position="123"/>
    </location>
</feature>
<dbReference type="InterPro" id="IPR006668">
    <property type="entry name" value="Mg_transptr_MgtE_intracell_dom"/>
</dbReference>
<proteinExistence type="predicted"/>
<dbReference type="Pfam" id="PF03448">
    <property type="entry name" value="MgtE_N"/>
    <property type="match status" value="1"/>
</dbReference>
<feature type="domain" description="Magnesium transporter MgtE intracellular" evidence="3">
    <location>
        <begin position="152"/>
        <end position="206"/>
    </location>
</feature>
<evidence type="ECO:0000313" key="7">
    <source>
        <dbReference type="Proteomes" id="UP000187134"/>
    </source>
</evidence>
<feature type="compositionally biased region" description="Basic and acidic residues" evidence="1">
    <location>
        <begin position="113"/>
        <end position="123"/>
    </location>
</feature>
<dbReference type="EMBL" id="BCNV01000001">
    <property type="protein sequence ID" value="GAS81022.1"/>
    <property type="molecule type" value="Genomic_DNA"/>
</dbReference>
<keyword evidence="2" id="KW-0812">Transmembrane</keyword>
<evidence type="ECO:0000256" key="1">
    <source>
        <dbReference type="SAM" id="MobiDB-lite"/>
    </source>
</evidence>
<dbReference type="OrthoDB" id="2381574at2"/>
<reference evidence="5 7" key="3">
    <citation type="submission" date="2016-11" db="EMBL/GenBank/DDBJ databases">
        <title>Paenibacillus species isolates.</title>
        <authorList>
            <person name="Beno S.M."/>
        </authorList>
    </citation>
    <scope>NUCLEOTIDE SEQUENCE [LARGE SCALE GENOMIC DNA]</scope>
    <source>
        <strain evidence="5 7">FSL H8-0246</strain>
    </source>
</reference>
<dbReference type="Gene3D" id="1.10.220.30">
    <property type="match status" value="1"/>
</dbReference>
<dbReference type="InterPro" id="IPR011002">
    <property type="entry name" value="FliG_a-hlx"/>
</dbReference>
<dbReference type="AlphaFoldDB" id="A0A100VJK3"/>
<comment type="caution">
    <text evidence="4">The sequence shown here is derived from an EMBL/GenBank/DDBJ whole genome shotgun (WGS) entry which is preliminary data.</text>
</comment>
<dbReference type="Proteomes" id="UP000187134">
    <property type="component" value="Unassembled WGS sequence"/>
</dbReference>
<evidence type="ECO:0000256" key="2">
    <source>
        <dbReference type="SAM" id="Phobius"/>
    </source>
</evidence>
<feature type="transmembrane region" description="Helical" evidence="2">
    <location>
        <begin position="20"/>
        <end position="41"/>
    </location>
</feature>
<gene>
    <name evidence="5" type="ORF">BK131_05020</name>
    <name evidence="4" type="ORF">PAHA3_1096</name>
</gene>
<dbReference type="SUPFAM" id="SSF158791">
    <property type="entry name" value="MgtE N-terminal domain-like"/>
    <property type="match status" value="1"/>
</dbReference>
<accession>A0A100VJK3</accession>
<dbReference type="Proteomes" id="UP000069697">
    <property type="component" value="Unassembled WGS sequence"/>
</dbReference>
<reference evidence="4 6" key="1">
    <citation type="journal article" date="2016" name="Genome Announc.">
        <title>Draft Genome Sequence of Paenibacillus amylolyticus Heshi-A3, Isolated from Fermented Rice Bran in a Japanese Fermented Seafood Dish.</title>
        <authorList>
            <person name="Akuzawa S."/>
            <person name="Nagaoka J."/>
            <person name="Kanekatsu M."/>
            <person name="Kubota E."/>
            <person name="Ohtake R."/>
            <person name="Suzuki T."/>
            <person name="Kanesaki Y."/>
        </authorList>
    </citation>
    <scope>NUCLEOTIDE SEQUENCE [LARGE SCALE GENOMIC DNA]</scope>
    <source>
        <strain evidence="4 6">Heshi-A3</strain>
    </source>
</reference>
<dbReference type="EMBL" id="MRTJ01000001">
    <property type="protein sequence ID" value="OMF17329.1"/>
    <property type="molecule type" value="Genomic_DNA"/>
</dbReference>
<name>A0A100VJK3_PAEAM</name>
<reference evidence="6" key="2">
    <citation type="submission" date="2016-01" db="EMBL/GenBank/DDBJ databases">
        <title>Draft Genome Sequence of Paenibacillus amylolyticus Heshi-A3 that Was Isolated from Fermented Rice Bran with Aging Salted Mackerel, Which Was Named Heshiko as Traditional Fermented Seafood in Japan.</title>
        <authorList>
            <person name="Akuzawa S."/>
            <person name="Nakagawa J."/>
            <person name="Kanekatsu T."/>
            <person name="Kubota E."/>
            <person name="Ohtake R."/>
            <person name="Suzuki T."/>
            <person name="Kanesaki Y."/>
        </authorList>
    </citation>
    <scope>NUCLEOTIDE SEQUENCE [LARGE SCALE GENOMIC DNA]</scope>
    <source>
        <strain evidence="6">Heshi-A3</strain>
    </source>
</reference>
<keyword evidence="2" id="KW-1133">Transmembrane helix</keyword>
<dbReference type="SUPFAM" id="SSF57997">
    <property type="entry name" value="Tropomyosin"/>
    <property type="match status" value="1"/>
</dbReference>